<reference evidence="3 4" key="1">
    <citation type="journal article" date="2004" name="Syst. Appl. Microbiol.">
        <title>Cryptoendolithic actinomycetes from antarctic sandstone rock samples: Micromonospora endolithica sp. nov. and two isolates related to Micromonospora coerulea Jensen 1932.</title>
        <authorList>
            <person name="Hirsch P."/>
            <person name="Mevs U."/>
            <person name="Kroppenstedt R.M."/>
            <person name="Schumann P."/>
            <person name="Stackebrandt E."/>
        </authorList>
    </citation>
    <scope>NUCLEOTIDE SEQUENCE [LARGE SCALE GENOMIC DNA]</scope>
    <source>
        <strain evidence="3 4">JCM 12677</strain>
    </source>
</reference>
<evidence type="ECO:0000313" key="3">
    <source>
        <dbReference type="EMBL" id="RKN42033.1"/>
    </source>
</evidence>
<dbReference type="InterPro" id="IPR036594">
    <property type="entry name" value="Meth_synthase_dom"/>
</dbReference>
<dbReference type="Pfam" id="PF02310">
    <property type="entry name" value="B12-binding"/>
    <property type="match status" value="1"/>
</dbReference>
<comment type="caution">
    <text evidence="3">The sequence shown here is derived from an EMBL/GenBank/DDBJ whole genome shotgun (WGS) entry which is preliminary data.</text>
</comment>
<name>A0A3A9Z148_9ACTN</name>
<dbReference type="Proteomes" id="UP000281726">
    <property type="component" value="Unassembled WGS sequence"/>
</dbReference>
<organism evidence="3 4">
    <name type="scientific">Micromonospora endolithica</name>
    <dbReference type="NCBI Taxonomy" id="230091"/>
    <lineage>
        <taxon>Bacteria</taxon>
        <taxon>Bacillati</taxon>
        <taxon>Actinomycetota</taxon>
        <taxon>Actinomycetes</taxon>
        <taxon>Micromonosporales</taxon>
        <taxon>Micromonosporaceae</taxon>
        <taxon>Micromonospora</taxon>
    </lineage>
</organism>
<feature type="compositionally biased region" description="Basic residues" evidence="1">
    <location>
        <begin position="1"/>
        <end position="11"/>
    </location>
</feature>
<dbReference type="InterPro" id="IPR036724">
    <property type="entry name" value="Cobalamin-bd_sf"/>
</dbReference>
<dbReference type="SUPFAM" id="SSF52242">
    <property type="entry name" value="Cobalamin (vitamin B12)-binding domain"/>
    <property type="match status" value="1"/>
</dbReference>
<evidence type="ECO:0000313" key="4">
    <source>
        <dbReference type="Proteomes" id="UP000281726"/>
    </source>
</evidence>
<keyword evidence="4" id="KW-1185">Reference proteome</keyword>
<dbReference type="Gene3D" id="3.40.50.280">
    <property type="entry name" value="Cobalamin-binding domain"/>
    <property type="match status" value="1"/>
</dbReference>
<dbReference type="Gene3D" id="1.10.1240.10">
    <property type="entry name" value="Methionine synthase domain"/>
    <property type="match status" value="1"/>
</dbReference>
<accession>A0A3A9Z148</accession>
<protein>
    <submittedName>
        <fullName evidence="3">Cobalamin B12-binding domain-containing protein</fullName>
    </submittedName>
</protein>
<proteinExistence type="predicted"/>
<dbReference type="Pfam" id="PF02607">
    <property type="entry name" value="B12-binding_2"/>
    <property type="match status" value="1"/>
</dbReference>
<dbReference type="InterPro" id="IPR006158">
    <property type="entry name" value="Cobalamin-bd"/>
</dbReference>
<dbReference type="InterPro" id="IPR003759">
    <property type="entry name" value="Cbl-bd_cap"/>
</dbReference>
<evidence type="ECO:0000256" key="1">
    <source>
        <dbReference type="SAM" id="MobiDB-lite"/>
    </source>
</evidence>
<dbReference type="GO" id="GO:0031419">
    <property type="term" value="F:cobalamin binding"/>
    <property type="evidence" value="ECO:0007669"/>
    <property type="project" value="InterPro"/>
</dbReference>
<dbReference type="AlphaFoldDB" id="A0A3A9Z148"/>
<sequence length="375" mass="39152">MVGRAGPRRHRDAGGAPGGNGVTGAPERAGPDRAPTRTDATAVVEAYLRCLDAADHPAATRLALGLLDGGWTVADVLVDVVAAAQREIGLRWLAGRWSVAQEHAATHVSEQVVGAVGARIPPAPTRGHVLLACVEGEWHALAARIVAEVVRADGWRVTFLGASVPGRHLVSYLHQAGPDTVLLSCVQPHRLIRAGRMIEACRAAGVPVVAGGPGFGVDGRWAAAVGAAAWGGSARDATRLLDGSLPPATHAGRSPAPDADEYLRVLRRRRDIVQAALAAVDPPEEDAEALANAVAHLVDALAAAIRVGDPQLLLDHTTWQREALPGSRNDRGDVLATILACCAEMLVEHPRSDRYLRAARAAPGPRTGRAGLRPS</sequence>
<dbReference type="EMBL" id="RBAK01000010">
    <property type="protein sequence ID" value="RKN42033.1"/>
    <property type="molecule type" value="Genomic_DNA"/>
</dbReference>
<feature type="region of interest" description="Disordered" evidence="1">
    <location>
        <begin position="1"/>
        <end position="37"/>
    </location>
</feature>
<feature type="domain" description="B12-binding" evidence="2">
    <location>
        <begin position="126"/>
        <end position="251"/>
    </location>
</feature>
<dbReference type="PROSITE" id="PS51332">
    <property type="entry name" value="B12_BINDING"/>
    <property type="match status" value="1"/>
</dbReference>
<dbReference type="GO" id="GO:0046872">
    <property type="term" value="F:metal ion binding"/>
    <property type="evidence" value="ECO:0007669"/>
    <property type="project" value="InterPro"/>
</dbReference>
<dbReference type="CDD" id="cd02065">
    <property type="entry name" value="B12-binding_like"/>
    <property type="match status" value="1"/>
</dbReference>
<evidence type="ECO:0000259" key="2">
    <source>
        <dbReference type="PROSITE" id="PS51332"/>
    </source>
</evidence>
<gene>
    <name evidence="3" type="ORF">D7223_23085</name>
</gene>